<evidence type="ECO:0000313" key="2">
    <source>
        <dbReference type="EMBL" id="MCH4551979.1"/>
    </source>
</evidence>
<feature type="domain" description="DUF2357" evidence="1">
    <location>
        <begin position="85"/>
        <end position="334"/>
    </location>
</feature>
<proteinExistence type="predicted"/>
<dbReference type="Proteomes" id="UP001156141">
    <property type="component" value="Unassembled WGS sequence"/>
</dbReference>
<evidence type="ECO:0000313" key="3">
    <source>
        <dbReference type="Proteomes" id="UP001156141"/>
    </source>
</evidence>
<dbReference type="InterPro" id="IPR018633">
    <property type="entry name" value="DUF2357"/>
</dbReference>
<name>A0ABS9RGA8_9FLAO</name>
<reference evidence="2" key="1">
    <citation type="submission" date="2022-02" db="EMBL/GenBank/DDBJ databases">
        <title>Aestuariibaculum sp., a marine bacterium isolated from sediment in Guangxi.</title>
        <authorList>
            <person name="Ying J."/>
        </authorList>
    </citation>
    <scope>NUCLEOTIDE SEQUENCE</scope>
    <source>
        <strain evidence="2">L182</strain>
    </source>
</reference>
<dbReference type="Pfam" id="PF04411">
    <property type="entry name" value="PDDEXK_7"/>
    <property type="match status" value="1"/>
</dbReference>
<protein>
    <submittedName>
        <fullName evidence="2">DUF2357 domain-containing protein</fullName>
    </submittedName>
</protein>
<accession>A0ABS9RGA8</accession>
<dbReference type="EMBL" id="JAKVQD010000001">
    <property type="protein sequence ID" value="MCH4551979.1"/>
    <property type="molecule type" value="Genomic_DNA"/>
</dbReference>
<dbReference type="InterPro" id="IPR007505">
    <property type="entry name" value="PDDEXK_7"/>
</dbReference>
<dbReference type="Pfam" id="PF09823">
    <property type="entry name" value="DUF2357"/>
    <property type="match status" value="1"/>
</dbReference>
<gene>
    <name evidence="2" type="ORF">MKW35_05055</name>
</gene>
<comment type="caution">
    <text evidence="2">The sequence shown here is derived from an EMBL/GenBank/DDBJ whole genome shotgun (WGS) entry which is preliminary data.</text>
</comment>
<sequence>MLNVKAVKIDSLIICLKLGDVIGALKNSDKNIDYVLATDDEYSFEFDETNNKISVHEWQSYYIQSINDKILNESLFNNRGRLIDNNIGELFFKNSIGKSKFEKLDLIVKSSKLSNSEFEELLKTVDSKISNLTFSYNVSGVGSKVIRKKQNLQQNEYLRFKYLAQFFEDHLKPWLESIIKEPHRLNLSRREYEKLELAPYIDEESMVEIFSGSNQFTPSVKSSSLSKKLVFNGKEHIPVEISHGLEFDTYDNVENRFIKFLVDNLCQLINVCKGRYDIMSNHMLENIDIISIKKNLWYYSNRSILRDCKKMNYIPFSSQVIQKKTPYNKALRFYQDMNSLPVINFSENTYDEILELKKIDKLYEYYCFFKLEEILDDILKTYNKNTDYQEVVNGNSVILSSPEISYQTTDKKISLFYQKTYKKQVDTYSINLDPDFSIEIVNLNTNELEILVLDSKFKSKHELVKSEDIHKMHTYKDAIINCNFAIALFPGSNNIFYPEPLTSLYSGVGAYVLKPNFDNSELKTLLNKVLCNYGS</sequence>
<dbReference type="RefSeq" id="WP_240572300.1">
    <property type="nucleotide sequence ID" value="NZ_CP136709.1"/>
</dbReference>
<organism evidence="2 3">
    <name type="scientific">Aestuariibaculum lutulentum</name>
    <dbReference type="NCBI Taxonomy" id="2920935"/>
    <lineage>
        <taxon>Bacteria</taxon>
        <taxon>Pseudomonadati</taxon>
        <taxon>Bacteroidota</taxon>
        <taxon>Flavobacteriia</taxon>
        <taxon>Flavobacteriales</taxon>
        <taxon>Flavobacteriaceae</taxon>
    </lineage>
</organism>
<evidence type="ECO:0000259" key="1">
    <source>
        <dbReference type="Pfam" id="PF09823"/>
    </source>
</evidence>
<keyword evidence="3" id="KW-1185">Reference proteome</keyword>